<evidence type="ECO:0000256" key="1">
    <source>
        <dbReference type="ARBA" id="ARBA00008721"/>
    </source>
</evidence>
<dbReference type="InterPro" id="IPR028994">
    <property type="entry name" value="Integrin_alpha_N"/>
</dbReference>
<evidence type="ECO:0000313" key="11">
    <source>
        <dbReference type="Proteomes" id="UP001358417"/>
    </source>
</evidence>
<dbReference type="Pfam" id="PF05572">
    <property type="entry name" value="Peptidase_M43"/>
    <property type="match status" value="1"/>
</dbReference>
<evidence type="ECO:0000256" key="6">
    <source>
        <dbReference type="ARBA" id="ARBA00022833"/>
    </source>
</evidence>
<keyword evidence="3" id="KW-0479">Metal-binding</keyword>
<keyword evidence="7" id="KW-0482">Metalloprotease</keyword>
<evidence type="ECO:0000256" key="3">
    <source>
        <dbReference type="ARBA" id="ARBA00022723"/>
    </source>
</evidence>
<keyword evidence="2" id="KW-0645">Protease</keyword>
<organism evidence="10 11">
    <name type="scientific">Exophiala bonariae</name>
    <dbReference type="NCBI Taxonomy" id="1690606"/>
    <lineage>
        <taxon>Eukaryota</taxon>
        <taxon>Fungi</taxon>
        <taxon>Dikarya</taxon>
        <taxon>Ascomycota</taxon>
        <taxon>Pezizomycotina</taxon>
        <taxon>Eurotiomycetes</taxon>
        <taxon>Chaetothyriomycetidae</taxon>
        <taxon>Chaetothyriales</taxon>
        <taxon>Herpotrichiellaceae</taxon>
        <taxon>Exophiala</taxon>
    </lineage>
</organism>
<evidence type="ECO:0000256" key="4">
    <source>
        <dbReference type="ARBA" id="ARBA00022729"/>
    </source>
</evidence>
<keyword evidence="8" id="KW-1015">Disulfide bond</keyword>
<comment type="caution">
    <text evidence="10">The sequence shown here is derived from an EMBL/GenBank/DDBJ whole genome shotgun (WGS) entry which is preliminary data.</text>
</comment>
<protein>
    <recommendedName>
        <fullName evidence="9">Peptidase M43 pregnancy-associated plasma-A domain-containing protein</fullName>
    </recommendedName>
</protein>
<evidence type="ECO:0000259" key="9">
    <source>
        <dbReference type="Pfam" id="PF05572"/>
    </source>
</evidence>
<dbReference type="GeneID" id="89974092"/>
<dbReference type="PANTHER" id="PTHR47466:SF1">
    <property type="entry name" value="METALLOPROTEASE MEP1 (AFU_ORTHOLOGUE AFUA_1G07730)-RELATED"/>
    <property type="match status" value="1"/>
</dbReference>
<name>A0AAV9N2B4_9EURO</name>
<dbReference type="SUPFAM" id="SSF55486">
    <property type="entry name" value="Metalloproteases ('zincins'), catalytic domain"/>
    <property type="match status" value="1"/>
</dbReference>
<keyword evidence="11" id="KW-1185">Reference proteome</keyword>
<evidence type="ECO:0000256" key="8">
    <source>
        <dbReference type="ARBA" id="ARBA00023157"/>
    </source>
</evidence>
<reference evidence="10 11" key="1">
    <citation type="submission" date="2023-08" db="EMBL/GenBank/DDBJ databases">
        <title>Black Yeasts Isolated from many extreme environments.</title>
        <authorList>
            <person name="Coleine C."/>
            <person name="Stajich J.E."/>
            <person name="Selbmann L."/>
        </authorList>
    </citation>
    <scope>NUCLEOTIDE SEQUENCE [LARGE SCALE GENOMIC DNA]</scope>
    <source>
        <strain evidence="10 11">CCFEE 5792</strain>
    </source>
</reference>
<dbReference type="RefSeq" id="XP_064703706.1">
    <property type="nucleotide sequence ID" value="XM_064849482.1"/>
</dbReference>
<dbReference type="SUPFAM" id="SSF69318">
    <property type="entry name" value="Integrin alpha N-terminal domain"/>
    <property type="match status" value="1"/>
</dbReference>
<dbReference type="CDD" id="cd04275">
    <property type="entry name" value="ZnMc_pappalysin_like"/>
    <property type="match status" value="1"/>
</dbReference>
<evidence type="ECO:0000313" key="10">
    <source>
        <dbReference type="EMBL" id="KAK5048248.1"/>
    </source>
</evidence>
<comment type="similarity">
    <text evidence="1">Belongs to the peptidase M43B family.</text>
</comment>
<gene>
    <name evidence="10" type="ORF">LTR84_005918</name>
</gene>
<proteinExistence type="inferred from homology"/>
<evidence type="ECO:0000256" key="2">
    <source>
        <dbReference type="ARBA" id="ARBA00022670"/>
    </source>
</evidence>
<dbReference type="InterPro" id="IPR024079">
    <property type="entry name" value="MetalloPept_cat_dom_sf"/>
</dbReference>
<dbReference type="GO" id="GO:0046872">
    <property type="term" value="F:metal ion binding"/>
    <property type="evidence" value="ECO:0007669"/>
    <property type="project" value="UniProtKB-KW"/>
</dbReference>
<accession>A0AAV9N2B4</accession>
<dbReference type="EMBL" id="JAVRRD010000022">
    <property type="protein sequence ID" value="KAK5048248.1"/>
    <property type="molecule type" value="Genomic_DNA"/>
</dbReference>
<dbReference type="PANTHER" id="PTHR47466">
    <property type="match status" value="1"/>
</dbReference>
<keyword evidence="4" id="KW-0732">Signal</keyword>
<keyword evidence="5" id="KW-0378">Hydrolase</keyword>
<dbReference type="GO" id="GO:0006508">
    <property type="term" value="P:proteolysis"/>
    <property type="evidence" value="ECO:0007669"/>
    <property type="project" value="UniProtKB-KW"/>
</dbReference>
<dbReference type="Gene3D" id="2.130.10.130">
    <property type="entry name" value="Integrin alpha, N-terminal"/>
    <property type="match status" value="1"/>
</dbReference>
<sequence>MATLASQKSMVQGPNRSLGLCGTDQLNGELLATDPGYRARRQAVESFSRLAINAPSSRTGTAHIAVVVHVIYNTEEEKIQKPQIDEQIRVLNEDYSAQNTDQTQLPDVFKPLVGNPNIRFFLATRDPQGNPTTGIVYKQTTAQSFPMGANGSINRKMKSEPLGSKGWRADRYLNLWVCDLGDSLLGYASFPATESLTQDGVVINYRYFGVGGTATKPFHLGRTASHEVGHWLNLRHIWGDDQDPSVSPMLWCSESDLVDDTPNQAGPNSGEPKFPKISCGNGPDGDLFYNYMDYSDDKICVMFTKGQVDRINATLAVSRKSLLGSDFSNRRISRTTALGEVKDNSVHFLVHDGQKDGGKELVAISKKDLTIQILSTEESQSETKATQKTNIGFKADGKNPDADLLFSFGKDSTGVKPDLYVLQSSPTHTSLSVVSGSSSYQESSTVNASVKLRTPGPVYSFAIAPWTKDSKGDLVVLQKPNNRKDTYSVHLSVLSGSSGFSETVYEYTTHILDNSLSSLDLQLADWNGDGSLDLVVIKKSKTSKNLTEVTVLSGASDFKDVIYKTSTMLGGTERNFTFLCADWTGDGGIDLVGIKKWDTGSGHVEVHVLAG</sequence>
<dbReference type="Proteomes" id="UP001358417">
    <property type="component" value="Unassembled WGS sequence"/>
</dbReference>
<dbReference type="InterPro" id="IPR008754">
    <property type="entry name" value="Peptidase_M43"/>
</dbReference>
<dbReference type="AlphaFoldDB" id="A0AAV9N2B4"/>
<evidence type="ECO:0000256" key="7">
    <source>
        <dbReference type="ARBA" id="ARBA00023049"/>
    </source>
</evidence>
<evidence type="ECO:0000256" key="5">
    <source>
        <dbReference type="ARBA" id="ARBA00022801"/>
    </source>
</evidence>
<keyword evidence="6" id="KW-0862">Zinc</keyword>
<feature type="domain" description="Peptidase M43 pregnancy-associated plasma-A" evidence="9">
    <location>
        <begin position="164"/>
        <end position="315"/>
    </location>
</feature>
<dbReference type="GO" id="GO:0008237">
    <property type="term" value="F:metallopeptidase activity"/>
    <property type="evidence" value="ECO:0007669"/>
    <property type="project" value="UniProtKB-KW"/>
</dbReference>
<dbReference type="Gene3D" id="3.40.390.10">
    <property type="entry name" value="Collagenase (Catalytic Domain)"/>
    <property type="match status" value="1"/>
</dbReference>